<reference evidence="1 2" key="1">
    <citation type="journal article" date="2002" name="Proc. Natl. Acad. Sci. U.S.A.">
        <title>The complete genome sequence of Chlorobium tepidum TLS, a photosynthetic, anaerobic, green-sulfur bacterium.</title>
        <authorList>
            <person name="Eisen J.A."/>
            <person name="Nelson K.E."/>
            <person name="Paulsen I.T."/>
            <person name="Heidelberg J.F."/>
            <person name="Wu M."/>
            <person name="Dodson R.J."/>
            <person name="Deboy R."/>
            <person name="Gwinn M.L."/>
            <person name="Nelson W.C."/>
            <person name="Haft D.H."/>
            <person name="Hickey E.K."/>
            <person name="Peterson J.D."/>
            <person name="Durkin A.S."/>
            <person name="Kolonay J.L."/>
            <person name="Yang F."/>
            <person name="Holt I."/>
            <person name="Umayam L.A."/>
            <person name="Mason T."/>
            <person name="Brenner M."/>
            <person name="Shea T.P."/>
            <person name="Parksey D."/>
            <person name="Nierman W.C."/>
            <person name="Feldblyum T.V."/>
            <person name="Hansen C.L."/>
            <person name="Craven M.B."/>
            <person name="Radune D."/>
            <person name="Vamathevan J."/>
            <person name="Khouri H."/>
            <person name="White O."/>
            <person name="Gruber T.M."/>
            <person name="Ketchum K.A."/>
            <person name="Venter J.C."/>
            <person name="Tettelin H."/>
            <person name="Bryant D.A."/>
            <person name="Fraser C.M."/>
        </authorList>
    </citation>
    <scope>NUCLEOTIDE SEQUENCE [LARGE SCALE GENOMIC DNA]</scope>
    <source>
        <strain evidence="2">ATCC 49652 / DSM 12025 / NBRC 103806 / TLS</strain>
    </source>
</reference>
<dbReference type="STRING" id="194439.CT0579"/>
<dbReference type="KEGG" id="cte:CT0579"/>
<gene>
    <name evidence="1" type="ordered locus">CT0579</name>
</gene>
<dbReference type="EnsemblBacteria" id="AAM71821">
    <property type="protein sequence ID" value="AAM71821"/>
    <property type="gene ID" value="CT0579"/>
</dbReference>
<dbReference type="EMBL" id="AE006470">
    <property type="protein sequence ID" value="AAM71821.1"/>
    <property type="molecule type" value="Genomic_DNA"/>
</dbReference>
<evidence type="ECO:0000313" key="1">
    <source>
        <dbReference type="EMBL" id="AAM71821.1"/>
    </source>
</evidence>
<accession>Q8KEV3</accession>
<dbReference type="AlphaFoldDB" id="Q8KEV3"/>
<evidence type="ECO:0000313" key="2">
    <source>
        <dbReference type="Proteomes" id="UP000001007"/>
    </source>
</evidence>
<dbReference type="Proteomes" id="UP000001007">
    <property type="component" value="Chromosome"/>
</dbReference>
<dbReference type="HOGENOM" id="CLU_3395783_0_0_10"/>
<proteinExistence type="predicted"/>
<protein>
    <submittedName>
        <fullName evidence="1">Uncharacterized protein</fullName>
    </submittedName>
</protein>
<name>Q8KEV3_CHLTE</name>
<sequence length="31" mass="3617">MPARRFFVGGFEFDIRFECKIDPDSFALCSD</sequence>
<keyword evidence="2" id="KW-1185">Reference proteome</keyword>
<organism evidence="1 2">
    <name type="scientific">Chlorobaculum tepidum (strain ATCC 49652 / DSM 12025 / NBRC 103806 / TLS)</name>
    <name type="common">Chlorobium tepidum</name>
    <dbReference type="NCBI Taxonomy" id="194439"/>
    <lineage>
        <taxon>Bacteria</taxon>
        <taxon>Pseudomonadati</taxon>
        <taxon>Chlorobiota</taxon>
        <taxon>Chlorobiia</taxon>
        <taxon>Chlorobiales</taxon>
        <taxon>Chlorobiaceae</taxon>
        <taxon>Chlorobaculum</taxon>
    </lineage>
</organism>